<evidence type="ECO:0000256" key="5">
    <source>
        <dbReference type="ARBA" id="ARBA00022856"/>
    </source>
</evidence>
<dbReference type="PROSITE" id="PS51257">
    <property type="entry name" value="PROKAR_LIPOPROTEIN"/>
    <property type="match status" value="1"/>
</dbReference>
<dbReference type="InterPro" id="IPR030678">
    <property type="entry name" value="Peptide/Ni-bd"/>
</dbReference>
<dbReference type="EMBL" id="JYDC01000042">
    <property type="protein sequence ID" value="KZL40054.1"/>
    <property type="molecule type" value="Genomic_DNA"/>
</dbReference>
<evidence type="ECO:0000259" key="7">
    <source>
        <dbReference type="Pfam" id="PF00496"/>
    </source>
</evidence>
<dbReference type="Gene3D" id="3.10.105.10">
    <property type="entry name" value="Dipeptide-binding Protein, Domain 3"/>
    <property type="match status" value="1"/>
</dbReference>
<dbReference type="Proteomes" id="UP000076480">
    <property type="component" value="Unassembled WGS sequence"/>
</dbReference>
<dbReference type="PANTHER" id="PTHR30290:SF10">
    <property type="entry name" value="PERIPLASMIC OLIGOPEPTIDE-BINDING PROTEIN-RELATED"/>
    <property type="match status" value="1"/>
</dbReference>
<accession>A0A161VHL9</accession>
<keyword evidence="3" id="KW-0813">Transport</keyword>
<dbReference type="GO" id="GO:0042597">
    <property type="term" value="C:periplasmic space"/>
    <property type="evidence" value="ECO:0007669"/>
    <property type="project" value="UniProtKB-ARBA"/>
</dbReference>
<reference evidence="8 9" key="1">
    <citation type="submission" date="2015-02" db="EMBL/GenBank/DDBJ databases">
        <title>Draft genome sequence of Lactobacillus collinoides CUPV2371 isolated from a natural cider, the first genome sequence of a strain of this species.</title>
        <authorList>
            <person name="Puertas A.I."/>
            <person name="Spano G."/>
            <person name="Capozzi V."/>
            <person name="Lamontanara A."/>
            <person name="Orru L."/>
            <person name="Duenas M.T."/>
        </authorList>
    </citation>
    <scope>NUCLEOTIDE SEQUENCE [LARGE SCALE GENOMIC DNA]</scope>
    <source>
        <strain evidence="8 9">237</strain>
    </source>
</reference>
<feature type="domain" description="Solute-binding protein family 5" evidence="7">
    <location>
        <begin position="78"/>
        <end position="461"/>
    </location>
</feature>
<dbReference type="AlphaFoldDB" id="A0A161VHL9"/>
<dbReference type="FunFam" id="3.90.76.10:FF:000001">
    <property type="entry name" value="Oligopeptide ABC transporter substrate-binding protein"/>
    <property type="match status" value="1"/>
</dbReference>
<dbReference type="RefSeq" id="WP_056995890.1">
    <property type="nucleotide sequence ID" value="NZ_JYDC01000042.1"/>
</dbReference>
<keyword evidence="9" id="KW-1185">Reference proteome</keyword>
<dbReference type="Pfam" id="PF00496">
    <property type="entry name" value="SBP_bac_5"/>
    <property type="match status" value="1"/>
</dbReference>
<dbReference type="CDD" id="cd08504">
    <property type="entry name" value="PBP2_OppA"/>
    <property type="match status" value="1"/>
</dbReference>
<dbReference type="PANTHER" id="PTHR30290">
    <property type="entry name" value="PERIPLASMIC BINDING COMPONENT OF ABC TRANSPORTER"/>
    <property type="match status" value="1"/>
</dbReference>
<dbReference type="GO" id="GO:1904680">
    <property type="term" value="F:peptide transmembrane transporter activity"/>
    <property type="evidence" value="ECO:0007669"/>
    <property type="project" value="TreeGrafter"/>
</dbReference>
<evidence type="ECO:0000256" key="4">
    <source>
        <dbReference type="ARBA" id="ARBA00022729"/>
    </source>
</evidence>
<evidence type="ECO:0000313" key="9">
    <source>
        <dbReference type="Proteomes" id="UP000076480"/>
    </source>
</evidence>
<protein>
    <submittedName>
        <fullName evidence="8">Peptide ABC transporter substrate-binding protein</fullName>
    </submittedName>
</protein>
<comment type="caution">
    <text evidence="8">The sequence shown here is derived from an EMBL/GenBank/DDBJ whole genome shotgun (WGS) entry which is preliminary data.</text>
</comment>
<dbReference type="GO" id="GO:0015833">
    <property type="term" value="P:peptide transport"/>
    <property type="evidence" value="ECO:0007669"/>
    <property type="project" value="UniProtKB-KW"/>
</dbReference>
<dbReference type="PIRSF" id="PIRSF002741">
    <property type="entry name" value="MppA"/>
    <property type="match status" value="1"/>
</dbReference>
<proteinExistence type="inferred from homology"/>
<evidence type="ECO:0000256" key="6">
    <source>
        <dbReference type="SAM" id="SignalP"/>
    </source>
</evidence>
<feature type="signal peptide" evidence="6">
    <location>
        <begin position="1"/>
        <end position="21"/>
    </location>
</feature>
<dbReference type="Gene3D" id="3.40.190.10">
    <property type="entry name" value="Periplasmic binding protein-like II"/>
    <property type="match status" value="1"/>
</dbReference>
<evidence type="ECO:0000256" key="1">
    <source>
        <dbReference type="ARBA" id="ARBA00004196"/>
    </source>
</evidence>
<dbReference type="OrthoDB" id="403896at2"/>
<comment type="similarity">
    <text evidence="2">Belongs to the bacterial solute-binding protein 5 family.</text>
</comment>
<dbReference type="Gene3D" id="3.90.76.10">
    <property type="entry name" value="Dipeptide-binding Protein, Domain 1"/>
    <property type="match status" value="1"/>
</dbReference>
<keyword evidence="5" id="KW-0653">Protein transport</keyword>
<gene>
    <name evidence="8" type="ORF">TY91_09090</name>
</gene>
<sequence>MKLSSAVKLGAVSAASLLLLAACGSKSSSKNLASNQTLNWVETSNIPTMDPSQSTDIVSGTALNNVDEGLLRIGTDSKVRPGIAKSYTISKDGKTWTFKLRHAKWSNGDPVTAQNFVFGWQRTVKPSTASQYAYLYDHVKNYTAVNTGKMSPSKLGVKAEGKYKLVVTLSRPQSYFKWILGSPALDPQDEKIVNKYGSKFASNSSHAVYDGPFKLAGWTGTNNTWQLVKNTKYWNAKATKLKKVNFQVIKDQGTWLSQYQSGKVDEIITDGTQYKQLKNSKEMHLRNSASTFYLEMNQRKNGYFKNNLYARKAVSLAINKTQLANNVLADGSKPAKGLVSTGLVKNGSTDFASAAYVKSGVEYNLKQAKIDWKKGLKQAGKSSVSLSILADDTPAGKSTSEFLQSELSKLPGLKVSVENVPFSVRLSRSTKGQFNMVVGGWIADFPDAISFSSLFTSDNAYNRGQWKNTAYDTYVKNAEGKDANNKTARWDDLVNAEKTLMTQQGIVPLYQQTQAQLLKSKVHGLQYFPTGAQWDFSHAYISNSK</sequence>
<dbReference type="InterPro" id="IPR039424">
    <property type="entry name" value="SBP_5"/>
</dbReference>
<organism evidence="8 9">
    <name type="scientific">Secundilactobacillus collinoides</name>
    <name type="common">Lactobacillus collinoides</name>
    <dbReference type="NCBI Taxonomy" id="33960"/>
    <lineage>
        <taxon>Bacteria</taxon>
        <taxon>Bacillati</taxon>
        <taxon>Bacillota</taxon>
        <taxon>Bacilli</taxon>
        <taxon>Lactobacillales</taxon>
        <taxon>Lactobacillaceae</taxon>
        <taxon>Secundilactobacillus</taxon>
    </lineage>
</organism>
<dbReference type="GO" id="GO:0043190">
    <property type="term" value="C:ATP-binding cassette (ABC) transporter complex"/>
    <property type="evidence" value="ECO:0007669"/>
    <property type="project" value="InterPro"/>
</dbReference>
<dbReference type="PATRIC" id="fig|33960.6.peg.2409"/>
<comment type="subcellular location">
    <subcellularLocation>
        <location evidence="1">Cell envelope</location>
    </subcellularLocation>
</comment>
<evidence type="ECO:0000256" key="2">
    <source>
        <dbReference type="ARBA" id="ARBA00005695"/>
    </source>
</evidence>
<keyword evidence="4 6" id="KW-0732">Signal</keyword>
<evidence type="ECO:0000313" key="8">
    <source>
        <dbReference type="EMBL" id="KZL40054.1"/>
    </source>
</evidence>
<dbReference type="GO" id="GO:0030313">
    <property type="term" value="C:cell envelope"/>
    <property type="evidence" value="ECO:0007669"/>
    <property type="project" value="UniProtKB-SubCell"/>
</dbReference>
<evidence type="ECO:0000256" key="3">
    <source>
        <dbReference type="ARBA" id="ARBA00022448"/>
    </source>
</evidence>
<dbReference type="InterPro" id="IPR000914">
    <property type="entry name" value="SBP_5_dom"/>
</dbReference>
<dbReference type="SUPFAM" id="SSF53850">
    <property type="entry name" value="Periplasmic binding protein-like II"/>
    <property type="match status" value="1"/>
</dbReference>
<feature type="chain" id="PRO_5039472337" evidence="6">
    <location>
        <begin position="22"/>
        <end position="545"/>
    </location>
</feature>
<name>A0A161VHL9_SECCO</name>
<keyword evidence="5" id="KW-0571">Peptide transport</keyword>